<feature type="signal peptide" evidence="1">
    <location>
        <begin position="1"/>
        <end position="20"/>
    </location>
</feature>
<feature type="chain" id="PRO_5045472414" evidence="1">
    <location>
        <begin position="21"/>
        <end position="62"/>
    </location>
</feature>
<gene>
    <name evidence="3" type="ORF">GMARGA_LOCUS24182</name>
</gene>
<dbReference type="Proteomes" id="UP000789901">
    <property type="component" value="Unassembled WGS sequence"/>
</dbReference>
<accession>A0ABN7VYP1</accession>
<organism evidence="3 4">
    <name type="scientific">Gigaspora margarita</name>
    <dbReference type="NCBI Taxonomy" id="4874"/>
    <lineage>
        <taxon>Eukaryota</taxon>
        <taxon>Fungi</taxon>
        <taxon>Fungi incertae sedis</taxon>
        <taxon>Mucoromycota</taxon>
        <taxon>Glomeromycotina</taxon>
        <taxon>Glomeromycetes</taxon>
        <taxon>Diversisporales</taxon>
        <taxon>Gigasporaceae</taxon>
        <taxon>Gigaspora</taxon>
    </lineage>
</organism>
<dbReference type="EMBL" id="CAJVQB010025234">
    <property type="protein sequence ID" value="CAG8805882.1"/>
    <property type="molecule type" value="Genomic_DNA"/>
</dbReference>
<sequence length="62" mass="7000">MQPLLLTGILLSAIAQQTICIANSQKSNIRLRLRIVYSTFIGTKVDEIAEFNRFLQDFGEIS</sequence>
<evidence type="ECO:0000259" key="2">
    <source>
        <dbReference type="PROSITE" id="PS50180"/>
    </source>
</evidence>
<feature type="domain" description="GAE" evidence="2">
    <location>
        <begin position="1"/>
        <end position="55"/>
    </location>
</feature>
<evidence type="ECO:0000256" key="1">
    <source>
        <dbReference type="SAM" id="SignalP"/>
    </source>
</evidence>
<protein>
    <submittedName>
        <fullName evidence="3">31538_t:CDS:1</fullName>
    </submittedName>
</protein>
<dbReference type="PROSITE" id="PS50180">
    <property type="entry name" value="GAE"/>
    <property type="match status" value="1"/>
</dbReference>
<keyword evidence="4" id="KW-1185">Reference proteome</keyword>
<dbReference type="Gene3D" id="2.60.40.1230">
    <property type="match status" value="1"/>
</dbReference>
<evidence type="ECO:0000313" key="4">
    <source>
        <dbReference type="Proteomes" id="UP000789901"/>
    </source>
</evidence>
<evidence type="ECO:0000313" key="3">
    <source>
        <dbReference type="EMBL" id="CAG8805882.1"/>
    </source>
</evidence>
<name>A0ABN7VYP1_GIGMA</name>
<reference evidence="3 4" key="1">
    <citation type="submission" date="2021-06" db="EMBL/GenBank/DDBJ databases">
        <authorList>
            <person name="Kallberg Y."/>
            <person name="Tangrot J."/>
            <person name="Rosling A."/>
        </authorList>
    </citation>
    <scope>NUCLEOTIDE SEQUENCE [LARGE SCALE GENOMIC DNA]</scope>
    <source>
        <strain evidence="3 4">120-4 pot B 10/14</strain>
    </source>
</reference>
<dbReference type="InterPro" id="IPR008153">
    <property type="entry name" value="GAE_dom"/>
</dbReference>
<keyword evidence="1" id="KW-0732">Signal</keyword>
<feature type="non-terminal residue" evidence="3">
    <location>
        <position position="62"/>
    </location>
</feature>
<comment type="caution">
    <text evidence="3">The sequence shown here is derived from an EMBL/GenBank/DDBJ whole genome shotgun (WGS) entry which is preliminary data.</text>
</comment>
<proteinExistence type="predicted"/>